<evidence type="ECO:0000313" key="2">
    <source>
        <dbReference type="Proteomes" id="UP000195880"/>
    </source>
</evidence>
<evidence type="ECO:0000313" key="1">
    <source>
        <dbReference type="EMBL" id="ARX85856.1"/>
    </source>
</evidence>
<dbReference type="Pfam" id="PF18934">
    <property type="entry name" value="DUF5682"/>
    <property type="match status" value="1"/>
</dbReference>
<dbReference type="AlphaFoldDB" id="A0A1Z1WHC7"/>
<dbReference type="InterPro" id="IPR043737">
    <property type="entry name" value="DUF5682"/>
</dbReference>
<sequence length="180" mass="17948">MLRGLVGGERVAGGVRGRCARLLMDDGVLAEGEAARFVGLALSPGTEPGEAAAWIEGFLGGGAGGGLLLVHDERLLGLVDQWLTGVSGDAFVDVLPLLRRTFGAYESGVRRTLGELVRRGPGHSGAAVPLAEGASGFGAEVDPGRADAVLPVVGLLLGLGDGSAGERGAGVRGNSLTGVA</sequence>
<name>A0A1Z1WHC7_9ACTN</name>
<keyword evidence="2" id="KW-1185">Reference proteome</keyword>
<dbReference type="Proteomes" id="UP000195880">
    <property type="component" value="Chromosome"/>
</dbReference>
<reference evidence="1 2" key="1">
    <citation type="submission" date="2017-05" db="EMBL/GenBank/DDBJ databases">
        <title>Streptomyces alboflavus Genome sequencing and assembly.</title>
        <authorList>
            <person name="Wang Y."/>
            <person name="Du B."/>
            <person name="Ding Y."/>
            <person name="Liu H."/>
            <person name="Hou Q."/>
            <person name="Liu K."/>
            <person name="Wang C."/>
            <person name="Yao L."/>
        </authorList>
    </citation>
    <scope>NUCLEOTIDE SEQUENCE [LARGE SCALE GENOMIC DNA]</scope>
    <source>
        <strain evidence="1 2">MDJK44</strain>
    </source>
</reference>
<proteinExistence type="predicted"/>
<dbReference type="KEGG" id="salf:SMD44_05325"/>
<accession>A0A1Z1WHC7</accession>
<organism evidence="1 2">
    <name type="scientific">Streptomyces alboflavus</name>
    <dbReference type="NCBI Taxonomy" id="67267"/>
    <lineage>
        <taxon>Bacteria</taxon>
        <taxon>Bacillati</taxon>
        <taxon>Actinomycetota</taxon>
        <taxon>Actinomycetes</taxon>
        <taxon>Kitasatosporales</taxon>
        <taxon>Streptomycetaceae</taxon>
        <taxon>Streptomyces</taxon>
    </lineage>
</organism>
<protein>
    <submittedName>
        <fullName evidence="1">Uncharacterized protein</fullName>
    </submittedName>
</protein>
<gene>
    <name evidence="1" type="ORF">SMD44_05325</name>
</gene>
<dbReference type="EMBL" id="CP021748">
    <property type="protein sequence ID" value="ARX85856.1"/>
    <property type="molecule type" value="Genomic_DNA"/>
</dbReference>